<dbReference type="InterPro" id="IPR001932">
    <property type="entry name" value="PPM-type_phosphatase-like_dom"/>
</dbReference>
<evidence type="ECO:0000256" key="3">
    <source>
        <dbReference type="ARBA" id="ARBA00022912"/>
    </source>
</evidence>
<sequence length="312" mass="34631">MLCEDGDYLISLPIAIASVCFRLDDDLQRSNEWRESLYPRGNGDCFQFLGTGVCANLWRFIEATRYVGPLLEGSTACVVIIRGNEITVGNVGDSRCVLSRNGQAINLSTDHKPNAVHEFLRIQRAGGQVLTNTVPVIGIGQGGLITRLWDVPRVQGKLAVSRVIGYFELKQNKNEPMVICVPDINAVDITDDTEFLVIASDGIWDHMSSQEVVDFVHKELHSGEENLRATCEKLLDHCLDSRDNVTVILVRFKPGPAVIPLLSDIEEEEPNEPQHNPEDSGQQHDGDEIIPYLSDIEDEPDEPQHNPQSPGQ</sequence>
<comment type="caution">
    <text evidence="8">The sequence shown here is derived from an EMBL/GenBank/DDBJ whole genome shotgun (WGS) entry which is preliminary data.</text>
</comment>
<dbReference type="Proteomes" id="UP000479710">
    <property type="component" value="Unassembled WGS sequence"/>
</dbReference>
<keyword evidence="2" id="KW-0378">Hydrolase</keyword>
<keyword evidence="9" id="KW-1185">Reference proteome</keyword>
<organism evidence="8 9">
    <name type="scientific">Oryza meyeriana var. granulata</name>
    <dbReference type="NCBI Taxonomy" id="110450"/>
    <lineage>
        <taxon>Eukaryota</taxon>
        <taxon>Viridiplantae</taxon>
        <taxon>Streptophyta</taxon>
        <taxon>Embryophyta</taxon>
        <taxon>Tracheophyta</taxon>
        <taxon>Spermatophyta</taxon>
        <taxon>Magnoliopsida</taxon>
        <taxon>Liliopsida</taxon>
        <taxon>Poales</taxon>
        <taxon>Poaceae</taxon>
        <taxon>BOP clade</taxon>
        <taxon>Oryzoideae</taxon>
        <taxon>Oryzeae</taxon>
        <taxon>Oryzinae</taxon>
        <taxon>Oryza</taxon>
        <taxon>Oryza meyeriana</taxon>
    </lineage>
</organism>
<evidence type="ECO:0000259" key="7">
    <source>
        <dbReference type="PROSITE" id="PS51746"/>
    </source>
</evidence>
<dbReference type="CDD" id="cd00143">
    <property type="entry name" value="PP2Cc"/>
    <property type="match status" value="1"/>
</dbReference>
<dbReference type="AlphaFoldDB" id="A0A6G1F9N2"/>
<dbReference type="SMART" id="SM00332">
    <property type="entry name" value="PP2Cc"/>
    <property type="match status" value="1"/>
</dbReference>
<evidence type="ECO:0000256" key="4">
    <source>
        <dbReference type="ARBA" id="ARBA00047761"/>
    </source>
</evidence>
<evidence type="ECO:0000256" key="2">
    <source>
        <dbReference type="ARBA" id="ARBA00022801"/>
    </source>
</evidence>
<dbReference type="Gene3D" id="3.60.40.10">
    <property type="entry name" value="PPM-type phosphatase domain"/>
    <property type="match status" value="1"/>
</dbReference>
<proteinExistence type="predicted"/>
<dbReference type="EMBL" id="SPHZ02000001">
    <property type="protein sequence ID" value="KAF0933564.1"/>
    <property type="molecule type" value="Genomic_DNA"/>
</dbReference>
<dbReference type="OrthoDB" id="10264738at2759"/>
<dbReference type="EC" id="3.1.3.16" evidence="1"/>
<dbReference type="InterPro" id="IPR015655">
    <property type="entry name" value="PP2C"/>
</dbReference>
<dbReference type="Pfam" id="PF00481">
    <property type="entry name" value="PP2C"/>
    <property type="match status" value="1"/>
</dbReference>
<accession>A0A6G1F9N2</accession>
<evidence type="ECO:0000313" key="8">
    <source>
        <dbReference type="EMBL" id="KAF0933564.1"/>
    </source>
</evidence>
<dbReference type="InterPro" id="IPR036457">
    <property type="entry name" value="PPM-type-like_dom_sf"/>
</dbReference>
<comment type="catalytic activity">
    <reaction evidence="5">
        <text>O-phospho-L-threonyl-[protein] + H2O = L-threonyl-[protein] + phosphate</text>
        <dbReference type="Rhea" id="RHEA:47004"/>
        <dbReference type="Rhea" id="RHEA-COMP:11060"/>
        <dbReference type="Rhea" id="RHEA-COMP:11605"/>
        <dbReference type="ChEBI" id="CHEBI:15377"/>
        <dbReference type="ChEBI" id="CHEBI:30013"/>
        <dbReference type="ChEBI" id="CHEBI:43474"/>
        <dbReference type="ChEBI" id="CHEBI:61977"/>
        <dbReference type="EC" id="3.1.3.16"/>
    </reaction>
</comment>
<name>A0A6G1F9N2_9ORYZ</name>
<dbReference type="SUPFAM" id="SSF81606">
    <property type="entry name" value="PP2C-like"/>
    <property type="match status" value="1"/>
</dbReference>
<feature type="region of interest" description="Disordered" evidence="6">
    <location>
        <begin position="265"/>
        <end position="312"/>
    </location>
</feature>
<gene>
    <name evidence="8" type="ORF">E2562_018811</name>
</gene>
<feature type="compositionally biased region" description="Basic and acidic residues" evidence="6">
    <location>
        <begin position="275"/>
        <end position="287"/>
    </location>
</feature>
<dbReference type="PROSITE" id="PS51746">
    <property type="entry name" value="PPM_2"/>
    <property type="match status" value="1"/>
</dbReference>
<dbReference type="GO" id="GO:0004722">
    <property type="term" value="F:protein serine/threonine phosphatase activity"/>
    <property type="evidence" value="ECO:0007669"/>
    <property type="project" value="UniProtKB-EC"/>
</dbReference>
<keyword evidence="3" id="KW-0904">Protein phosphatase</keyword>
<evidence type="ECO:0000256" key="6">
    <source>
        <dbReference type="SAM" id="MobiDB-lite"/>
    </source>
</evidence>
<feature type="domain" description="PPM-type phosphatase" evidence="7">
    <location>
        <begin position="1"/>
        <end position="252"/>
    </location>
</feature>
<dbReference type="PANTHER" id="PTHR13832:SF285">
    <property type="entry name" value="PROTEIN PHOSPHATASE 2C 22-RELATED"/>
    <property type="match status" value="1"/>
</dbReference>
<evidence type="ECO:0000313" key="9">
    <source>
        <dbReference type="Proteomes" id="UP000479710"/>
    </source>
</evidence>
<dbReference type="PANTHER" id="PTHR13832">
    <property type="entry name" value="PROTEIN PHOSPHATASE 2C"/>
    <property type="match status" value="1"/>
</dbReference>
<evidence type="ECO:0000256" key="5">
    <source>
        <dbReference type="ARBA" id="ARBA00048336"/>
    </source>
</evidence>
<protein>
    <recommendedName>
        <fullName evidence="1">protein-serine/threonine phosphatase</fullName>
        <ecNumber evidence="1">3.1.3.16</ecNumber>
    </recommendedName>
</protein>
<reference evidence="8 9" key="1">
    <citation type="submission" date="2019-11" db="EMBL/GenBank/DDBJ databases">
        <title>Whole genome sequence of Oryza granulata.</title>
        <authorList>
            <person name="Li W."/>
        </authorList>
    </citation>
    <scope>NUCLEOTIDE SEQUENCE [LARGE SCALE GENOMIC DNA]</scope>
    <source>
        <strain evidence="9">cv. Menghai</strain>
        <tissue evidence="8">Leaf</tissue>
    </source>
</reference>
<comment type="catalytic activity">
    <reaction evidence="4">
        <text>O-phospho-L-seryl-[protein] + H2O = L-seryl-[protein] + phosphate</text>
        <dbReference type="Rhea" id="RHEA:20629"/>
        <dbReference type="Rhea" id="RHEA-COMP:9863"/>
        <dbReference type="Rhea" id="RHEA-COMP:11604"/>
        <dbReference type="ChEBI" id="CHEBI:15377"/>
        <dbReference type="ChEBI" id="CHEBI:29999"/>
        <dbReference type="ChEBI" id="CHEBI:43474"/>
        <dbReference type="ChEBI" id="CHEBI:83421"/>
        <dbReference type="EC" id="3.1.3.16"/>
    </reaction>
</comment>
<evidence type="ECO:0000256" key="1">
    <source>
        <dbReference type="ARBA" id="ARBA00013081"/>
    </source>
</evidence>